<feature type="region of interest" description="Disordered" evidence="1">
    <location>
        <begin position="1"/>
        <end position="38"/>
    </location>
</feature>
<name>A0A9Q3DAS4_9BASI</name>
<reference evidence="3" key="1">
    <citation type="submission" date="2021-03" db="EMBL/GenBank/DDBJ databases">
        <title>Draft genome sequence of rust myrtle Austropuccinia psidii MF-1, a brazilian biotype.</title>
        <authorList>
            <person name="Quecine M.C."/>
            <person name="Pachon D.M.R."/>
            <person name="Bonatelli M.L."/>
            <person name="Correr F.H."/>
            <person name="Franceschini L.M."/>
            <person name="Leite T.F."/>
            <person name="Margarido G.R.A."/>
            <person name="Almeida C.A."/>
            <person name="Ferrarezi J.A."/>
            <person name="Labate C.A."/>
        </authorList>
    </citation>
    <scope>NUCLEOTIDE SEQUENCE</scope>
    <source>
        <strain evidence="3">MF-1</strain>
    </source>
</reference>
<dbReference type="PANTHER" id="PTHR38046:SF1">
    <property type="entry name" value="CRYPTIC LOCI REGULATOR 2"/>
    <property type="match status" value="1"/>
</dbReference>
<dbReference type="GO" id="GO:0033553">
    <property type="term" value="C:rDNA heterochromatin"/>
    <property type="evidence" value="ECO:0007669"/>
    <property type="project" value="TreeGrafter"/>
</dbReference>
<dbReference type="Pfam" id="PF16761">
    <property type="entry name" value="Clr2_transil"/>
    <property type="match status" value="1"/>
</dbReference>
<dbReference type="Proteomes" id="UP000765509">
    <property type="component" value="Unassembled WGS sequence"/>
</dbReference>
<keyword evidence="4" id="KW-1185">Reference proteome</keyword>
<sequence>MQSHKSSSNRTTDKKSYLRSQSELRPNRIDNKRSSVERSLSTRTPYIKTFTPHVTSTGLHQITFLASDGDFSQPPSIDLQNSQSKVKTPSGWLPIENKSNVKKKWLQILGQEIALHFSLVKGREKWSLTEFPEGYRLFDHCKGSTRSTYLFGYPKKANITRKFLTPNEFLPHLKWLASPDRLGQNCLCKNCQSVARRPENTHLRIRFPHNKIKSRKPQNSLKNATQEPCGEQESLSNFRRYELVWCELDSTDLKIKFEAKYWPGICQSREVTFETFQVFDISDDDNFIDLTSENNSQKSIHPKSTDKSSQAKKLIEEKHYWWVQLLGVSDSLKKTESQILPWLFRPLKEEDWTAVSTGKLCVPDYLRESTQPLPTLASLCNPVISRLSFQLAIQIAACIEEVWTPSDKSCDGLDCLGDWEKFRRHALKSDSSQSPSKTFWRGVWLGAERIWTKDLVRLNKIGTWVDNCSDTDIFLEDRLLFFKISFFWKSAELGPVVAAGRIFELLALSQGSSSLPFAPETKAAKHFKNLSLIRCADPIPHTFDIGGPDELPPPPKGFKFCSITPEHSLHHIELNCIAGRYYSPKIPHETLARLRRQFSTVFQQRRTISKPEFGKSTKLASLLGFTEGNFMKFTKMNISRERTVYHAIKSSKKSMSIHFRDKGSYREPSIWIQKKNQRPVAYLYPPQRAFESSTT</sequence>
<organism evidence="3 4">
    <name type="scientific">Austropuccinia psidii MF-1</name>
    <dbReference type="NCBI Taxonomy" id="1389203"/>
    <lineage>
        <taxon>Eukaryota</taxon>
        <taxon>Fungi</taxon>
        <taxon>Dikarya</taxon>
        <taxon>Basidiomycota</taxon>
        <taxon>Pucciniomycotina</taxon>
        <taxon>Pucciniomycetes</taxon>
        <taxon>Pucciniales</taxon>
        <taxon>Sphaerophragmiaceae</taxon>
        <taxon>Austropuccinia</taxon>
    </lineage>
</organism>
<gene>
    <name evidence="3" type="ORF">O181_036457</name>
</gene>
<dbReference type="OrthoDB" id="2421327at2759"/>
<evidence type="ECO:0000313" key="3">
    <source>
        <dbReference type="EMBL" id="MBW0496742.1"/>
    </source>
</evidence>
<dbReference type="InterPro" id="IPR031915">
    <property type="entry name" value="Clr2_N"/>
</dbReference>
<dbReference type="GO" id="GO:0031934">
    <property type="term" value="C:mating-type region heterochromatin"/>
    <property type="evidence" value="ECO:0007669"/>
    <property type="project" value="TreeGrafter"/>
</dbReference>
<protein>
    <recommendedName>
        <fullName evidence="2">Cryptic loci regulator 2 N-terminal domain-containing protein</fullName>
    </recommendedName>
</protein>
<evidence type="ECO:0000259" key="2">
    <source>
        <dbReference type="Pfam" id="PF16761"/>
    </source>
</evidence>
<comment type="caution">
    <text evidence="3">The sequence shown here is derived from an EMBL/GenBank/DDBJ whole genome shotgun (WGS) entry which is preliminary data.</text>
</comment>
<dbReference type="AlphaFoldDB" id="A0A9Q3DAS4"/>
<dbReference type="EMBL" id="AVOT02013795">
    <property type="protein sequence ID" value="MBW0496742.1"/>
    <property type="molecule type" value="Genomic_DNA"/>
</dbReference>
<accession>A0A9Q3DAS4</accession>
<feature type="compositionally biased region" description="Basic and acidic residues" evidence="1">
    <location>
        <begin position="25"/>
        <end position="36"/>
    </location>
</feature>
<evidence type="ECO:0000313" key="4">
    <source>
        <dbReference type="Proteomes" id="UP000765509"/>
    </source>
</evidence>
<feature type="domain" description="Cryptic loci regulator 2 N-terminal" evidence="2">
    <location>
        <begin position="126"/>
        <end position="191"/>
    </location>
</feature>
<proteinExistence type="predicted"/>
<dbReference type="InterPro" id="IPR038986">
    <property type="entry name" value="Clr2"/>
</dbReference>
<dbReference type="PANTHER" id="PTHR38046">
    <property type="entry name" value="CRYPTIC LOCI REGULATOR 2"/>
    <property type="match status" value="1"/>
</dbReference>
<evidence type="ECO:0000256" key="1">
    <source>
        <dbReference type="SAM" id="MobiDB-lite"/>
    </source>
</evidence>
<dbReference type="GO" id="GO:0030466">
    <property type="term" value="P:silent mating-type cassette heterochromatin formation"/>
    <property type="evidence" value="ECO:0007669"/>
    <property type="project" value="TreeGrafter"/>
</dbReference>
<feature type="compositionally biased region" description="Polar residues" evidence="1">
    <location>
        <begin position="1"/>
        <end position="10"/>
    </location>
</feature>
<dbReference type="GO" id="GO:0070824">
    <property type="term" value="C:SHREC complex"/>
    <property type="evidence" value="ECO:0007669"/>
    <property type="project" value="InterPro"/>
</dbReference>